<dbReference type="AlphaFoldDB" id="A0A2N1PPU0"/>
<accession>A0A2N1PPU0</accession>
<dbReference type="Pfam" id="PF00963">
    <property type="entry name" value="Cohesin"/>
    <property type="match status" value="1"/>
</dbReference>
<dbReference type="GO" id="GO:0030246">
    <property type="term" value="F:carbohydrate binding"/>
    <property type="evidence" value="ECO:0007669"/>
    <property type="project" value="InterPro"/>
</dbReference>
<evidence type="ECO:0000313" key="3">
    <source>
        <dbReference type="Proteomes" id="UP000233256"/>
    </source>
</evidence>
<dbReference type="SUPFAM" id="SSF49384">
    <property type="entry name" value="Carbohydrate-binding domain"/>
    <property type="match status" value="1"/>
</dbReference>
<comment type="caution">
    <text evidence="2">The sequence shown here is derived from an EMBL/GenBank/DDBJ whole genome shotgun (WGS) entry which is preliminary data.</text>
</comment>
<dbReference type="CDD" id="cd00063">
    <property type="entry name" value="FN3"/>
    <property type="match status" value="1"/>
</dbReference>
<dbReference type="InterPro" id="IPR002102">
    <property type="entry name" value="Cohesin_dom"/>
</dbReference>
<name>A0A2N1PPU0_9BACT</name>
<dbReference type="Proteomes" id="UP000233256">
    <property type="component" value="Unassembled WGS sequence"/>
</dbReference>
<reference evidence="2 3" key="1">
    <citation type="journal article" date="2017" name="ISME J.">
        <title>Potential for microbial H2 and metal transformations associated with novel bacteria and archaea in deep terrestrial subsurface sediments.</title>
        <authorList>
            <person name="Hernsdorf A.W."/>
            <person name="Amano Y."/>
            <person name="Miyakawa K."/>
            <person name="Ise K."/>
            <person name="Suzuki Y."/>
            <person name="Anantharaman K."/>
            <person name="Probst A."/>
            <person name="Burstein D."/>
            <person name="Thomas B.C."/>
            <person name="Banfield J.F."/>
        </authorList>
    </citation>
    <scope>NUCLEOTIDE SEQUENCE [LARGE SCALE GENOMIC DNA]</scope>
    <source>
        <strain evidence="2">HGW-Wallbacteria-1</strain>
    </source>
</reference>
<organism evidence="2 3">
    <name type="scientific">Candidatus Wallbacteria bacterium HGW-Wallbacteria-1</name>
    <dbReference type="NCBI Taxonomy" id="2013854"/>
    <lineage>
        <taxon>Bacteria</taxon>
        <taxon>Candidatus Walliibacteriota</taxon>
    </lineage>
</organism>
<evidence type="ECO:0000259" key="1">
    <source>
        <dbReference type="Pfam" id="PF00963"/>
    </source>
</evidence>
<dbReference type="Gene3D" id="2.60.40.680">
    <property type="match status" value="1"/>
</dbReference>
<dbReference type="GO" id="GO:0000272">
    <property type="term" value="P:polysaccharide catabolic process"/>
    <property type="evidence" value="ECO:0007669"/>
    <property type="project" value="InterPro"/>
</dbReference>
<feature type="domain" description="Cohesin" evidence="1">
    <location>
        <begin position="49"/>
        <end position="166"/>
    </location>
</feature>
<evidence type="ECO:0000313" key="2">
    <source>
        <dbReference type="EMBL" id="PKK90341.1"/>
    </source>
</evidence>
<dbReference type="InterPro" id="IPR003961">
    <property type="entry name" value="FN3_dom"/>
</dbReference>
<protein>
    <recommendedName>
        <fullName evidence="1">Cohesin domain-containing protein</fullName>
    </recommendedName>
</protein>
<sequence>MKKNFQIKLLPMMKVLIFIVITTVVSMLMPATGQTLSPAISGIQYLNNDITIPVMLDQASDLYGIAVDIVYDPDIMEIIDMDNDTANGIQPAVYPGTIFGSASSNLIARLQDSNPGRLVIGFSLDGQIQGVQIISQNVATLRFRPLMVGKGRVNVENLRIIASTGTEIDSIAMGVSIEISDLPPNPPTVSGLDILNASPFGVSSLSNDVTISANCRISWFANDTDGTFQTDLYWSKEDLTNEQVEAALTQSSEGLTRINSLPISDNSLSQLPVHHSYDWNVISLFNITELFPSGLESPSAPIYIYATVRDMLSSPKAITGQIARSASRMILSLPPESDTSPLFAFENLSIGVVQASDQTAEFTFRCADDSAEPLNILFFYAERQDILRILPCRNPSAGAQIQGAIIPGIATDPAQTSVISAFWDISDIPDASYFILALIDDGKHLARKKWSDFPVRVSHGNDTNTAPSFEWLAPSMDQAVITDTSDPAISFRVRDDDGDKLKIELFRNSVTTEREGLIPIGISLEIQTSSSDTSWILQGMTLESEKIPPGRHYILARITQTELAVPSVGSWSIAPVIIRGFNLINGLSIGTPSEDTGNPGRMQASISFLTTMPAVAHIIYGLRGIPNITVSSLNIGQEHIITIDDLEPGQTYYFKVRAETNGKVDEMDNQGNLYTLSIPQLTPASAKWVKGRAANNFRGIVKAYLARGDNDHITISRPCMTLVNPSGDWMIDIGQAVSRDSRGTLMIPSESDTLRVEFMAGDGSNRFFRDISLSGINDASTPDNALTPAPLWADGQGVEISGTTLEISVPLVPGFNLVSAPIQTAVPLSASSILDSIGTEALAIYFFNSASGRYKSLFRLNDSFIGEDFSVNLAKGFFIRSNAYTNLRITGEKKNSPEYIPVVRGFNMLAVSFARDFPASSDTDLTAIDVLRQLGTDGQAVYAFRNGRYELVIRIGEDYAEENFYSPSGNFRITQGTGYFIKTSNNSTFLEE</sequence>
<dbReference type="EMBL" id="PGXC01000006">
    <property type="protein sequence ID" value="PKK90341.1"/>
    <property type="molecule type" value="Genomic_DNA"/>
</dbReference>
<dbReference type="CDD" id="cd08547">
    <property type="entry name" value="Type_II_cohesin"/>
    <property type="match status" value="1"/>
</dbReference>
<proteinExistence type="predicted"/>
<gene>
    <name evidence="2" type="ORF">CVV64_10275</name>
</gene>
<dbReference type="InterPro" id="IPR008965">
    <property type="entry name" value="CBM2/CBM3_carb-bd_dom_sf"/>
</dbReference>